<organism evidence="6 7">
    <name type="scientific">Desulfofustis limnaeus</name>
    <dbReference type="NCBI Taxonomy" id="2740163"/>
    <lineage>
        <taxon>Bacteria</taxon>
        <taxon>Pseudomonadati</taxon>
        <taxon>Thermodesulfobacteriota</taxon>
        <taxon>Desulfobulbia</taxon>
        <taxon>Desulfobulbales</taxon>
        <taxon>Desulfocapsaceae</taxon>
        <taxon>Desulfofustis</taxon>
    </lineage>
</organism>
<evidence type="ECO:0000256" key="1">
    <source>
        <dbReference type="ARBA" id="ARBA00022505"/>
    </source>
</evidence>
<sequence length="343" mass="37774">MVTLKDSEECLSTTQLNLLEQSFRTWSEESKPVNVRLSRAVVLLVFLLIRYTGAKLHEVLAVNPSTDIDWDQHRIRFRRNATSSSKEARGVQVSQLLAEEIKTRVEALASQTSAEAIFNLDPGFVRRKFYERAESCGITKHLGGPEAIRKARAVELMQGNIPLPAVQMILGHSTPNLTSSYVSFSKEEAQAVIKRFMEQESGRKTSARNRFIGKVSNIIRGDIQSQVELSTVDNHSITAVITNGSIDHLGLCQGRLVTAEIKAPLVILLNGDVAPSSSAENLFYGIISKVSEGMINTEYVVQISETTELCAIVSSKSTLALGLHQGDPVWAVFNCFSVVLQVD</sequence>
<protein>
    <submittedName>
        <fullName evidence="6">Integrase</fullName>
    </submittedName>
</protein>
<dbReference type="SUPFAM" id="SSF56349">
    <property type="entry name" value="DNA breaking-rejoining enzymes"/>
    <property type="match status" value="1"/>
</dbReference>
<accession>A0ABM7W432</accession>
<name>A0ABM7W432_9BACT</name>
<dbReference type="PROSITE" id="PS51898">
    <property type="entry name" value="TYR_RECOMBINASE"/>
    <property type="match status" value="1"/>
</dbReference>
<dbReference type="InterPro" id="IPR013762">
    <property type="entry name" value="Integrase-like_cat_sf"/>
</dbReference>
<feature type="domain" description="Tyr recombinase" evidence="5">
    <location>
        <begin position="12"/>
        <end position="194"/>
    </location>
</feature>
<dbReference type="NCBIfam" id="TIGR00638">
    <property type="entry name" value="Mop"/>
    <property type="match status" value="1"/>
</dbReference>
<evidence type="ECO:0000313" key="6">
    <source>
        <dbReference type="EMBL" id="BDD85671.1"/>
    </source>
</evidence>
<dbReference type="InterPro" id="IPR011010">
    <property type="entry name" value="DNA_brk_join_enz"/>
</dbReference>
<dbReference type="InterPro" id="IPR002104">
    <property type="entry name" value="Integrase_catalytic"/>
</dbReference>
<gene>
    <name evidence="6" type="ORF">DPPLL_00360</name>
</gene>
<dbReference type="InterPro" id="IPR005116">
    <property type="entry name" value="Transp-assoc_OB_typ1"/>
</dbReference>
<dbReference type="CDD" id="cd00397">
    <property type="entry name" value="DNA_BRE_C"/>
    <property type="match status" value="1"/>
</dbReference>
<keyword evidence="2" id="KW-0233">DNA recombination</keyword>
<feature type="domain" description="Mop" evidence="4">
    <location>
        <begin position="204"/>
        <end position="270"/>
    </location>
</feature>
<evidence type="ECO:0000259" key="5">
    <source>
        <dbReference type="PROSITE" id="PS51898"/>
    </source>
</evidence>
<dbReference type="Gene3D" id="1.10.443.10">
    <property type="entry name" value="Intergrase catalytic core"/>
    <property type="match status" value="1"/>
</dbReference>
<keyword evidence="1 3" id="KW-0500">Molybdenum</keyword>
<evidence type="ECO:0000313" key="7">
    <source>
        <dbReference type="Proteomes" id="UP000830055"/>
    </source>
</evidence>
<dbReference type="PROSITE" id="PS51866">
    <property type="entry name" value="MOP"/>
    <property type="match status" value="2"/>
</dbReference>
<dbReference type="SUPFAM" id="SSF50331">
    <property type="entry name" value="MOP-like"/>
    <property type="match status" value="2"/>
</dbReference>
<dbReference type="Proteomes" id="UP000830055">
    <property type="component" value="Chromosome"/>
</dbReference>
<dbReference type="EMBL" id="AP025516">
    <property type="protein sequence ID" value="BDD85671.1"/>
    <property type="molecule type" value="Genomic_DNA"/>
</dbReference>
<dbReference type="Pfam" id="PF00589">
    <property type="entry name" value="Phage_integrase"/>
    <property type="match status" value="1"/>
</dbReference>
<dbReference type="Pfam" id="PF03459">
    <property type="entry name" value="TOBE"/>
    <property type="match status" value="2"/>
</dbReference>
<proteinExistence type="predicted"/>
<dbReference type="Gene3D" id="2.40.50.100">
    <property type="match status" value="2"/>
</dbReference>
<evidence type="ECO:0000256" key="2">
    <source>
        <dbReference type="ARBA" id="ARBA00023172"/>
    </source>
</evidence>
<reference evidence="6 7" key="1">
    <citation type="submission" date="2022-01" db="EMBL/GenBank/DDBJ databases">
        <title>Desulfofustis limnae sp. nov., a novel mesophilic sulfate-reducing bacterium isolated from marsh soil.</title>
        <authorList>
            <person name="Watanabe M."/>
            <person name="Takahashi A."/>
            <person name="Kojima H."/>
            <person name="Fukui M."/>
        </authorList>
    </citation>
    <scope>NUCLEOTIDE SEQUENCE [LARGE SCALE GENOMIC DNA]</scope>
    <source>
        <strain evidence="6 7">PPLL</strain>
    </source>
</reference>
<evidence type="ECO:0000256" key="3">
    <source>
        <dbReference type="PROSITE-ProRule" id="PRU01213"/>
    </source>
</evidence>
<keyword evidence="7" id="KW-1185">Reference proteome</keyword>
<feature type="domain" description="Mop" evidence="4">
    <location>
        <begin position="276"/>
        <end position="342"/>
    </location>
</feature>
<evidence type="ECO:0000259" key="4">
    <source>
        <dbReference type="PROSITE" id="PS51866"/>
    </source>
</evidence>
<dbReference type="InterPro" id="IPR004606">
    <property type="entry name" value="Mop_domain"/>
</dbReference>
<dbReference type="InterPro" id="IPR008995">
    <property type="entry name" value="Mo/tungstate-bd_C_term_dom"/>
</dbReference>